<feature type="domain" description="Peptidase C39" evidence="16">
    <location>
        <begin position="1"/>
        <end position="126"/>
    </location>
</feature>
<reference evidence="17" key="1">
    <citation type="journal article" date="2014" name="Int. J. Syst. Evol. Microbiol.">
        <title>Complete genome of a new Firmicutes species belonging to the dominant human colonic microbiota ('Ruminococcus bicirculans') reveals two chromosomes and a selective capacity to utilize plant glucans.</title>
        <authorList>
            <consortium name="NISC Comparative Sequencing Program"/>
            <person name="Wegmann U."/>
            <person name="Louis P."/>
            <person name="Goesmann A."/>
            <person name="Henrissat B."/>
            <person name="Duncan S.H."/>
            <person name="Flint H.J."/>
        </authorList>
    </citation>
    <scope>NUCLEOTIDE SEQUENCE</scope>
    <source>
        <strain evidence="17">CGMCC 1.15931</strain>
    </source>
</reference>
<dbReference type="GO" id="GO:0005524">
    <property type="term" value="F:ATP binding"/>
    <property type="evidence" value="ECO:0007669"/>
    <property type="project" value="UniProtKB-KW"/>
</dbReference>
<dbReference type="SUPFAM" id="SSF52540">
    <property type="entry name" value="P-loop containing nucleoside triphosphate hydrolases"/>
    <property type="match status" value="1"/>
</dbReference>
<dbReference type="FunFam" id="3.40.50.300:FF:000299">
    <property type="entry name" value="ABC transporter ATP-binding protein/permease"/>
    <property type="match status" value="1"/>
</dbReference>
<evidence type="ECO:0000256" key="10">
    <source>
        <dbReference type="ARBA" id="ARBA00055355"/>
    </source>
</evidence>
<evidence type="ECO:0000256" key="4">
    <source>
        <dbReference type="ARBA" id="ARBA00022692"/>
    </source>
</evidence>
<dbReference type="GO" id="GO:0008233">
    <property type="term" value="F:peptidase activity"/>
    <property type="evidence" value="ECO:0007669"/>
    <property type="project" value="InterPro"/>
</dbReference>
<dbReference type="SMART" id="SM00382">
    <property type="entry name" value="AAA"/>
    <property type="match status" value="1"/>
</dbReference>
<feature type="transmembrane region" description="Helical" evidence="13">
    <location>
        <begin position="305"/>
        <end position="325"/>
    </location>
</feature>
<feature type="domain" description="ABC transporter" evidence="14">
    <location>
        <begin position="480"/>
        <end position="709"/>
    </location>
</feature>
<comment type="function">
    <text evidence="10">Involved in the export of calmodulin-sensitive adenylate cyclase-hemolysin (cyclolysin).</text>
</comment>
<evidence type="ECO:0000256" key="11">
    <source>
        <dbReference type="ARBA" id="ARBA00061173"/>
    </source>
</evidence>
<dbReference type="Pfam" id="PF00664">
    <property type="entry name" value="ABC_membrane"/>
    <property type="match status" value="1"/>
</dbReference>
<evidence type="ECO:0000256" key="9">
    <source>
        <dbReference type="ARBA" id="ARBA00023136"/>
    </source>
</evidence>
<dbReference type="GO" id="GO:0005886">
    <property type="term" value="C:plasma membrane"/>
    <property type="evidence" value="ECO:0007669"/>
    <property type="project" value="UniProtKB-SubCell"/>
</dbReference>
<feature type="transmembrane region" description="Helical" evidence="13">
    <location>
        <begin position="396"/>
        <end position="427"/>
    </location>
</feature>
<dbReference type="Gene3D" id="3.90.70.10">
    <property type="entry name" value="Cysteine proteinases"/>
    <property type="match status" value="1"/>
</dbReference>
<comment type="similarity">
    <text evidence="11">Belongs to the ABC transporter superfamily. Cyclolysin exporter (TC 3.A.1.109.2) family.</text>
</comment>
<gene>
    <name evidence="17" type="primary">cyaB</name>
    <name evidence="17" type="ORF">GCM10011572_43730</name>
    <name evidence="18" type="ORF">GM672_22335</name>
</gene>
<dbReference type="GO" id="GO:0031640">
    <property type="term" value="P:killing of cells of another organism"/>
    <property type="evidence" value="ECO:0007669"/>
    <property type="project" value="UniProtKB-KW"/>
</dbReference>
<feature type="transmembrane region" description="Helical" evidence="13">
    <location>
        <begin position="274"/>
        <end position="299"/>
    </location>
</feature>
<dbReference type="GO" id="GO:0016887">
    <property type="term" value="F:ATP hydrolysis activity"/>
    <property type="evidence" value="ECO:0007669"/>
    <property type="project" value="InterPro"/>
</dbReference>
<dbReference type="InterPro" id="IPR039421">
    <property type="entry name" value="Type_1_exporter"/>
</dbReference>
<dbReference type="Pfam" id="PF00005">
    <property type="entry name" value="ABC_tran"/>
    <property type="match status" value="1"/>
</dbReference>
<name>A0A6I3T7D8_9BURK</name>
<dbReference type="PANTHER" id="PTHR24221">
    <property type="entry name" value="ATP-BINDING CASSETTE SUB-FAMILY B"/>
    <property type="match status" value="1"/>
</dbReference>
<sequence>MTAHLEQQVFFWTLQSLCTMFARPYDPGLARQQCAAPYTPASLAQACRALGFDVRPCRVAAGALRREAAFPVLALCTDEATGTCMPLLVFQADGERLVVAGPGDGAPRTVELNAFAAAYTGQAMRIAPAHEAPADADDAAQALGRRRFGFAWFVPELRRHRRLWQEIVLASLVIQLIALASPLFTQAIIDKVVVHRTGSTLVVVLLGMAIFILFGAALTWLRQYLVLHTGNRVDAVLGAAVFERLFKLPPRYFQHRPTGVISARLQCAETIREFIAGAAVTVLLDLPFLLVFAAIMLYYSVPLTLLVLAVLGVIAAASMLVAPVFQRRLQEQFQLGARNQAFVTEYVAGLETVKSLQLEPQLNARYGAYLASYLTAGFSARQLANTYNTFAGLAEQLMALLVLGVGAWTVMYDTGFTIGMLVAFQMFAGRLSQPMLRLAGLWQQFQQARLAVARLGDVMNAPVEPYTMRPSRAPGPGGAIRIENLAFRYGEHGAPLYENLSLAVAPGQTVAIIGPSGCGKSTLARLLLGFYQPSAGRIVVDGVDIAHLSANELRAHFGVVPQETVLFSGTIWDNLRMASPDATFEQVVAACRMAEVHDVIEALPEGYHSEIGERGAGLSGGQKQRIAIARALLKRPGILVFDEATSALDGPTAELFAHTINALRGKVTMLFITHGLPRGLKVDSVFRLGPHGAQSLAEAPAPAAARAERS</sequence>
<proteinExistence type="inferred from homology"/>
<reference evidence="20" key="2">
    <citation type="journal article" date="2019" name="Int. J. Syst. Evol. Microbiol.">
        <title>The Global Catalogue of Microorganisms (GCM) 10K type strain sequencing project: providing services to taxonomists for standard genome sequencing and annotation.</title>
        <authorList>
            <consortium name="The Broad Institute Genomics Platform"/>
            <consortium name="The Broad Institute Genome Sequencing Center for Infectious Disease"/>
            <person name="Wu L."/>
            <person name="Ma J."/>
        </authorList>
    </citation>
    <scope>NUCLEOTIDE SEQUENCE [LARGE SCALE GENOMIC DNA]</scope>
    <source>
        <strain evidence="20">CGMCC 1.15931</strain>
    </source>
</reference>
<feature type="domain" description="ABC transmembrane type-1" evidence="15">
    <location>
        <begin position="167"/>
        <end position="447"/>
    </location>
</feature>
<dbReference type="EMBL" id="WNKZ01000086">
    <property type="protein sequence ID" value="MTV55467.1"/>
    <property type="molecule type" value="Genomic_DNA"/>
</dbReference>
<dbReference type="InterPro" id="IPR017871">
    <property type="entry name" value="ABC_transporter-like_CS"/>
</dbReference>
<dbReference type="InterPro" id="IPR011527">
    <property type="entry name" value="ABC1_TM_dom"/>
</dbReference>
<dbReference type="RefSeq" id="WP_155472735.1">
    <property type="nucleotide sequence ID" value="NZ_BMKG01000023.1"/>
</dbReference>
<dbReference type="PANTHER" id="PTHR24221:SF647">
    <property type="entry name" value="BLL6336 PROTEIN"/>
    <property type="match status" value="1"/>
</dbReference>
<dbReference type="GO" id="GO:0034040">
    <property type="term" value="F:ATPase-coupled lipid transmembrane transporter activity"/>
    <property type="evidence" value="ECO:0007669"/>
    <property type="project" value="TreeGrafter"/>
</dbReference>
<evidence type="ECO:0000313" key="18">
    <source>
        <dbReference type="EMBL" id="MTV55467.1"/>
    </source>
</evidence>
<evidence type="ECO:0000256" key="7">
    <source>
        <dbReference type="ARBA" id="ARBA00022840"/>
    </source>
</evidence>
<evidence type="ECO:0000256" key="12">
    <source>
        <dbReference type="ARBA" id="ARBA00072252"/>
    </source>
</evidence>
<evidence type="ECO:0000256" key="13">
    <source>
        <dbReference type="SAM" id="Phobius"/>
    </source>
</evidence>
<evidence type="ECO:0000256" key="6">
    <source>
        <dbReference type="ARBA" id="ARBA00022741"/>
    </source>
</evidence>
<dbReference type="InterPro" id="IPR003593">
    <property type="entry name" value="AAA+_ATPase"/>
</dbReference>
<dbReference type="AlphaFoldDB" id="A0A6I3T7D8"/>
<evidence type="ECO:0000256" key="8">
    <source>
        <dbReference type="ARBA" id="ARBA00022989"/>
    </source>
</evidence>
<evidence type="ECO:0000259" key="15">
    <source>
        <dbReference type="PROSITE" id="PS50929"/>
    </source>
</evidence>
<dbReference type="Gene3D" id="1.20.1560.10">
    <property type="entry name" value="ABC transporter type 1, transmembrane domain"/>
    <property type="match status" value="1"/>
</dbReference>
<evidence type="ECO:0000256" key="2">
    <source>
        <dbReference type="ARBA" id="ARBA00022448"/>
    </source>
</evidence>
<feature type="transmembrane region" description="Helical" evidence="13">
    <location>
        <begin position="167"/>
        <end position="189"/>
    </location>
</feature>
<evidence type="ECO:0000313" key="20">
    <source>
        <dbReference type="Proteomes" id="UP000622638"/>
    </source>
</evidence>
<evidence type="ECO:0000256" key="5">
    <source>
        <dbReference type="ARBA" id="ARBA00022735"/>
    </source>
</evidence>
<dbReference type="Gene3D" id="3.40.50.300">
    <property type="entry name" value="P-loop containing nucleotide triphosphate hydrolases"/>
    <property type="match status" value="1"/>
</dbReference>
<dbReference type="GO" id="GO:0140359">
    <property type="term" value="F:ABC-type transporter activity"/>
    <property type="evidence" value="ECO:0007669"/>
    <property type="project" value="InterPro"/>
</dbReference>
<dbReference type="GO" id="GO:0006508">
    <property type="term" value="P:proteolysis"/>
    <property type="evidence" value="ECO:0007669"/>
    <property type="project" value="InterPro"/>
</dbReference>
<dbReference type="InterPro" id="IPR036640">
    <property type="entry name" value="ABC1_TM_sf"/>
</dbReference>
<dbReference type="Proteomes" id="UP000430634">
    <property type="component" value="Unassembled WGS sequence"/>
</dbReference>
<keyword evidence="9 13" id="KW-0472">Membrane</keyword>
<organism evidence="18 19">
    <name type="scientific">Pseudoduganella buxea</name>
    <dbReference type="NCBI Taxonomy" id="1949069"/>
    <lineage>
        <taxon>Bacteria</taxon>
        <taxon>Pseudomonadati</taxon>
        <taxon>Pseudomonadota</taxon>
        <taxon>Betaproteobacteria</taxon>
        <taxon>Burkholderiales</taxon>
        <taxon>Oxalobacteraceae</taxon>
        <taxon>Telluria group</taxon>
        <taxon>Pseudoduganella</taxon>
    </lineage>
</organism>
<reference evidence="18 19" key="3">
    <citation type="submission" date="2019-11" db="EMBL/GenBank/DDBJ databases">
        <title>Type strains purchased from KCTC, JCM and DSMZ.</title>
        <authorList>
            <person name="Lu H."/>
        </authorList>
    </citation>
    <scope>NUCLEOTIDE SEQUENCE [LARGE SCALE GENOMIC DNA]</scope>
    <source>
        <strain evidence="18 19">KCTC 52429</strain>
    </source>
</reference>
<dbReference type="Proteomes" id="UP000622638">
    <property type="component" value="Unassembled WGS sequence"/>
</dbReference>
<keyword evidence="5" id="KW-0354">Hemolysis</keyword>
<dbReference type="InterPro" id="IPR027417">
    <property type="entry name" value="P-loop_NTPase"/>
</dbReference>
<protein>
    <recommendedName>
        <fullName evidence="12">Cyclolysin secretion/processing ATP-binding protein CyaB</fullName>
    </recommendedName>
</protein>
<dbReference type="CDD" id="cd18588">
    <property type="entry name" value="ABC_6TM_CyaB_HlyB_like"/>
    <property type="match status" value="1"/>
</dbReference>
<dbReference type="PROSITE" id="PS50990">
    <property type="entry name" value="PEPTIDASE_C39"/>
    <property type="match status" value="1"/>
</dbReference>
<dbReference type="InterPro" id="IPR005074">
    <property type="entry name" value="Peptidase_C39"/>
</dbReference>
<evidence type="ECO:0000256" key="1">
    <source>
        <dbReference type="ARBA" id="ARBA00004651"/>
    </source>
</evidence>
<feature type="transmembrane region" description="Helical" evidence="13">
    <location>
        <begin position="201"/>
        <end position="221"/>
    </location>
</feature>
<dbReference type="SUPFAM" id="SSF90123">
    <property type="entry name" value="ABC transporter transmembrane region"/>
    <property type="match status" value="1"/>
</dbReference>
<keyword evidence="5" id="KW-0204">Cytolysis</keyword>
<keyword evidence="7 18" id="KW-0067">ATP-binding</keyword>
<keyword evidence="3" id="KW-1003">Cell membrane</keyword>
<comment type="caution">
    <text evidence="18">The sequence shown here is derived from an EMBL/GenBank/DDBJ whole genome shotgun (WGS) entry which is preliminary data.</text>
</comment>
<evidence type="ECO:0000259" key="14">
    <source>
        <dbReference type="PROSITE" id="PS50893"/>
    </source>
</evidence>
<keyword evidence="20" id="KW-1185">Reference proteome</keyword>
<reference evidence="17" key="4">
    <citation type="submission" date="2024-05" db="EMBL/GenBank/DDBJ databases">
        <authorList>
            <person name="Sun Q."/>
            <person name="Zhou Y."/>
        </authorList>
    </citation>
    <scope>NUCLEOTIDE SEQUENCE</scope>
    <source>
        <strain evidence="17">CGMCC 1.15931</strain>
    </source>
</reference>
<dbReference type="EMBL" id="BMKG01000023">
    <property type="protein sequence ID" value="GGC17639.1"/>
    <property type="molecule type" value="Genomic_DNA"/>
</dbReference>
<dbReference type="OrthoDB" id="8554730at2"/>
<keyword evidence="6" id="KW-0547">Nucleotide-binding</keyword>
<keyword evidence="2" id="KW-0813">Transport</keyword>
<evidence type="ECO:0000313" key="19">
    <source>
        <dbReference type="Proteomes" id="UP000430634"/>
    </source>
</evidence>
<comment type="subcellular location">
    <subcellularLocation>
        <location evidence="1">Cell membrane</location>
        <topology evidence="1">Multi-pass membrane protein</topology>
    </subcellularLocation>
</comment>
<keyword evidence="8 13" id="KW-1133">Transmembrane helix</keyword>
<dbReference type="InterPro" id="IPR003439">
    <property type="entry name" value="ABC_transporter-like_ATP-bd"/>
</dbReference>
<evidence type="ECO:0000259" key="16">
    <source>
        <dbReference type="PROSITE" id="PS50990"/>
    </source>
</evidence>
<dbReference type="PROSITE" id="PS50893">
    <property type="entry name" value="ABC_TRANSPORTER_2"/>
    <property type="match status" value="1"/>
</dbReference>
<evidence type="ECO:0000313" key="17">
    <source>
        <dbReference type="EMBL" id="GGC17639.1"/>
    </source>
</evidence>
<dbReference type="PROSITE" id="PS50929">
    <property type="entry name" value="ABC_TM1F"/>
    <property type="match status" value="1"/>
</dbReference>
<evidence type="ECO:0000256" key="3">
    <source>
        <dbReference type="ARBA" id="ARBA00022475"/>
    </source>
</evidence>
<keyword evidence="4 13" id="KW-0812">Transmembrane</keyword>
<dbReference type="PROSITE" id="PS00211">
    <property type="entry name" value="ABC_TRANSPORTER_1"/>
    <property type="match status" value="1"/>
</dbReference>
<accession>A0A6I3T7D8</accession>